<feature type="non-terminal residue" evidence="3">
    <location>
        <position position="1"/>
    </location>
</feature>
<keyword evidence="2" id="KW-0472">Membrane</keyword>
<evidence type="ECO:0000256" key="2">
    <source>
        <dbReference type="SAM" id="Phobius"/>
    </source>
</evidence>
<dbReference type="EMBL" id="CP111015">
    <property type="protein sequence ID" value="WAR03576.1"/>
    <property type="molecule type" value="Genomic_DNA"/>
</dbReference>
<dbReference type="Proteomes" id="UP001164746">
    <property type="component" value="Chromosome 4"/>
</dbReference>
<sequence length="110" mass="12465">MSICFLSRGNRKDCPCCKMDVLFLVGLATGVTLVTVIASCMGCRRKLSEDELQQKYFEKFRKKHLARGDLALSARVDYIRNMAQSEVQTEQEPSCGSEHSFFDDSFQTVI</sequence>
<name>A0ABY7E3M6_MYAAR</name>
<evidence type="ECO:0000256" key="1">
    <source>
        <dbReference type="SAM" id="MobiDB-lite"/>
    </source>
</evidence>
<feature type="region of interest" description="Disordered" evidence="1">
    <location>
        <begin position="87"/>
        <end position="110"/>
    </location>
</feature>
<keyword evidence="2" id="KW-0812">Transmembrane</keyword>
<organism evidence="3 4">
    <name type="scientific">Mya arenaria</name>
    <name type="common">Soft-shell clam</name>
    <dbReference type="NCBI Taxonomy" id="6604"/>
    <lineage>
        <taxon>Eukaryota</taxon>
        <taxon>Metazoa</taxon>
        <taxon>Spiralia</taxon>
        <taxon>Lophotrochozoa</taxon>
        <taxon>Mollusca</taxon>
        <taxon>Bivalvia</taxon>
        <taxon>Autobranchia</taxon>
        <taxon>Heteroconchia</taxon>
        <taxon>Euheterodonta</taxon>
        <taxon>Imparidentia</taxon>
        <taxon>Neoheterodontei</taxon>
        <taxon>Myida</taxon>
        <taxon>Myoidea</taxon>
        <taxon>Myidae</taxon>
        <taxon>Mya</taxon>
    </lineage>
</organism>
<protein>
    <submittedName>
        <fullName evidence="3">Uncharacterized protein</fullName>
    </submittedName>
</protein>
<gene>
    <name evidence="3" type="ORF">MAR_010134</name>
</gene>
<keyword evidence="2" id="KW-1133">Transmembrane helix</keyword>
<proteinExistence type="predicted"/>
<evidence type="ECO:0000313" key="3">
    <source>
        <dbReference type="EMBL" id="WAR03576.1"/>
    </source>
</evidence>
<accession>A0ABY7E3M6</accession>
<keyword evidence="4" id="KW-1185">Reference proteome</keyword>
<feature type="transmembrane region" description="Helical" evidence="2">
    <location>
        <begin position="21"/>
        <end position="39"/>
    </location>
</feature>
<evidence type="ECO:0000313" key="4">
    <source>
        <dbReference type="Proteomes" id="UP001164746"/>
    </source>
</evidence>
<reference evidence="3" key="1">
    <citation type="submission" date="2022-11" db="EMBL/GenBank/DDBJ databases">
        <title>Centuries of genome instability and evolution in soft-shell clam transmissible cancer (bioRxiv).</title>
        <authorList>
            <person name="Hart S.F.M."/>
            <person name="Yonemitsu M.A."/>
            <person name="Giersch R.M."/>
            <person name="Beal B.F."/>
            <person name="Arriagada G."/>
            <person name="Davis B.W."/>
            <person name="Ostrander E.A."/>
            <person name="Goff S.P."/>
            <person name="Metzger M.J."/>
        </authorList>
    </citation>
    <scope>NUCLEOTIDE SEQUENCE</scope>
    <source>
        <strain evidence="3">MELC-2E11</strain>
        <tissue evidence="3">Siphon/mantle</tissue>
    </source>
</reference>